<dbReference type="Proteomes" id="UP000053317">
    <property type="component" value="Unassembled WGS sequence"/>
</dbReference>
<sequence>MSLDVVAISLCRIYTRTAGFAQHSKVPNSLKDEISILKLLPETQSFEKITPIHVGMGVDNLALDKNGDTWAAGLPKADQMLGVLKDPFGHVAARALKPFVTVCDPL</sequence>
<dbReference type="Gene3D" id="2.120.10.30">
    <property type="entry name" value="TolB, C-terminal domain"/>
    <property type="match status" value="1"/>
</dbReference>
<dbReference type="OrthoDB" id="5307922at2759"/>
<reference evidence="1 2" key="1">
    <citation type="submission" date="2015-05" db="EMBL/GenBank/DDBJ databases">
        <title>Distinctive expansion of gene families associated with plant cell wall degradation and secondary metabolism in the genomes of grapevine trunk pathogens.</title>
        <authorList>
            <person name="Lawrence D.P."/>
            <person name="Travadon R."/>
            <person name="Rolshausen P.E."/>
            <person name="Baumgartner K."/>
        </authorList>
    </citation>
    <scope>NUCLEOTIDE SEQUENCE [LARGE SCALE GENOMIC DNA]</scope>
    <source>
        <strain evidence="1">UCRPC4</strain>
    </source>
</reference>
<evidence type="ECO:0000313" key="1">
    <source>
        <dbReference type="EMBL" id="KKY23909.1"/>
    </source>
</evidence>
<keyword evidence="2" id="KW-1185">Reference proteome</keyword>
<organism evidence="1 2">
    <name type="scientific">Phaeomoniella chlamydospora</name>
    <name type="common">Phaeoacremonium chlamydosporum</name>
    <dbReference type="NCBI Taxonomy" id="158046"/>
    <lineage>
        <taxon>Eukaryota</taxon>
        <taxon>Fungi</taxon>
        <taxon>Dikarya</taxon>
        <taxon>Ascomycota</taxon>
        <taxon>Pezizomycotina</taxon>
        <taxon>Eurotiomycetes</taxon>
        <taxon>Chaetothyriomycetidae</taxon>
        <taxon>Phaeomoniellales</taxon>
        <taxon>Phaeomoniellaceae</taxon>
        <taxon>Phaeomoniella</taxon>
    </lineage>
</organism>
<protein>
    <submittedName>
        <fullName evidence="1">Putative serum paraoxonase arylesterase</fullName>
    </submittedName>
</protein>
<gene>
    <name evidence="1" type="ORF">UCRPC4_g02722</name>
</gene>
<proteinExistence type="predicted"/>
<name>A0A0G2ENM5_PHACM</name>
<evidence type="ECO:0000313" key="2">
    <source>
        <dbReference type="Proteomes" id="UP000053317"/>
    </source>
</evidence>
<comment type="caution">
    <text evidence="1">The sequence shown here is derived from an EMBL/GenBank/DDBJ whole genome shotgun (WGS) entry which is preliminary data.</text>
</comment>
<dbReference type="AlphaFoldDB" id="A0A0G2ENM5"/>
<dbReference type="InterPro" id="IPR011042">
    <property type="entry name" value="6-blade_b-propeller_TolB-like"/>
</dbReference>
<reference evidence="1 2" key="2">
    <citation type="submission" date="2015-05" db="EMBL/GenBank/DDBJ databases">
        <authorList>
            <person name="Morales-Cruz A."/>
            <person name="Amrine K.C."/>
            <person name="Cantu D."/>
        </authorList>
    </citation>
    <scope>NUCLEOTIDE SEQUENCE [LARGE SCALE GENOMIC DNA]</scope>
    <source>
        <strain evidence="1">UCRPC4</strain>
    </source>
</reference>
<dbReference type="EMBL" id="LCWF01000064">
    <property type="protein sequence ID" value="KKY23909.1"/>
    <property type="molecule type" value="Genomic_DNA"/>
</dbReference>
<accession>A0A0G2ENM5</accession>